<evidence type="ECO:0000313" key="2">
    <source>
        <dbReference type="EMBL" id="QFV00088.1"/>
    </source>
</evidence>
<evidence type="ECO:0000313" key="3">
    <source>
        <dbReference type="Proteomes" id="UP000326702"/>
    </source>
</evidence>
<proteinExistence type="predicted"/>
<dbReference type="KEGG" id="lxl:KDY119_03623"/>
<keyword evidence="1" id="KW-0812">Transmembrane</keyword>
<dbReference type="AlphaFoldDB" id="A0A5P9QFA3"/>
<reference evidence="2 3" key="1">
    <citation type="submission" date="2019-10" db="EMBL/GenBank/DDBJ databases">
        <title>Genome sequence of Luteimicrobium xylanilyticum HY-24.</title>
        <authorList>
            <person name="Kim D.Y."/>
            <person name="Park H.-Y."/>
        </authorList>
    </citation>
    <scope>NUCLEOTIDE SEQUENCE [LARGE SCALE GENOMIC DNA]</scope>
    <source>
        <strain evidence="2 3">HY-24</strain>
    </source>
</reference>
<evidence type="ECO:0000256" key="1">
    <source>
        <dbReference type="SAM" id="Phobius"/>
    </source>
</evidence>
<dbReference type="RefSeq" id="WP_051137031.1">
    <property type="nucleotide sequence ID" value="NZ_BAABIH010000009.1"/>
</dbReference>
<dbReference type="EMBL" id="CP045529">
    <property type="protein sequence ID" value="QFV00088.1"/>
    <property type="molecule type" value="Genomic_DNA"/>
</dbReference>
<gene>
    <name evidence="2" type="ORF">KDY119_03623</name>
</gene>
<feature type="transmembrane region" description="Helical" evidence="1">
    <location>
        <begin position="138"/>
        <end position="157"/>
    </location>
</feature>
<keyword evidence="1" id="KW-1133">Transmembrane helix</keyword>
<keyword evidence="3" id="KW-1185">Reference proteome</keyword>
<sequence length="174" mass="17943">MTAPSTPPPRVLRTVRLLLVAAGAVGLGVGAVKLTALHPSQLRSLAVWLVAGVVLHDGVLVPLVTVALAGGGLVLRRLAGPGIRGHRWRAPRGTGPLVTSCLVVGGVLTLVVLPELHARSLGAANPTVVPGDYGRRLVLTWAVLAGVAVAGTVALSLRDRVRRRREPPAAREAP</sequence>
<protein>
    <submittedName>
        <fullName evidence="2">Uncharacterized protein</fullName>
    </submittedName>
</protein>
<feature type="transmembrane region" description="Helical" evidence="1">
    <location>
        <begin position="96"/>
        <end position="118"/>
    </location>
</feature>
<keyword evidence="1" id="KW-0472">Membrane</keyword>
<accession>A0A5P9QFA3</accession>
<name>A0A5P9QFA3_9MICO</name>
<feature type="transmembrane region" description="Helical" evidence="1">
    <location>
        <begin position="47"/>
        <end position="75"/>
    </location>
</feature>
<dbReference type="Proteomes" id="UP000326702">
    <property type="component" value="Chromosome"/>
</dbReference>
<organism evidence="2 3">
    <name type="scientific">Luteimicrobium xylanilyticum</name>
    <dbReference type="NCBI Taxonomy" id="1133546"/>
    <lineage>
        <taxon>Bacteria</taxon>
        <taxon>Bacillati</taxon>
        <taxon>Actinomycetota</taxon>
        <taxon>Actinomycetes</taxon>
        <taxon>Micrococcales</taxon>
        <taxon>Luteimicrobium</taxon>
    </lineage>
</organism>